<reference evidence="2 3" key="1">
    <citation type="submission" date="2024-03" db="EMBL/GenBank/DDBJ databases">
        <title>A high-quality draft genome sequence of Diaporthe vaccinii, a causative agent of upright dieback and viscid rot disease in cranberry plants.</title>
        <authorList>
            <person name="Sarrasin M."/>
            <person name="Lang B.F."/>
            <person name="Burger G."/>
        </authorList>
    </citation>
    <scope>NUCLEOTIDE SEQUENCE [LARGE SCALE GENOMIC DNA]</scope>
    <source>
        <strain evidence="2 3">IS7</strain>
    </source>
</reference>
<evidence type="ECO:0000313" key="2">
    <source>
        <dbReference type="EMBL" id="KAL2281993.1"/>
    </source>
</evidence>
<gene>
    <name evidence="2" type="ORF">FJTKL_11249</name>
</gene>
<proteinExistence type="predicted"/>
<feature type="region of interest" description="Disordered" evidence="1">
    <location>
        <begin position="88"/>
        <end position="115"/>
    </location>
</feature>
<evidence type="ECO:0000256" key="1">
    <source>
        <dbReference type="SAM" id="MobiDB-lite"/>
    </source>
</evidence>
<name>A0ABR4EHT6_9PEZI</name>
<evidence type="ECO:0000313" key="3">
    <source>
        <dbReference type="Proteomes" id="UP001600888"/>
    </source>
</evidence>
<dbReference type="EMBL" id="JBAWTH010000053">
    <property type="protein sequence ID" value="KAL2281993.1"/>
    <property type="molecule type" value="Genomic_DNA"/>
</dbReference>
<keyword evidence="3" id="KW-1185">Reference proteome</keyword>
<comment type="caution">
    <text evidence="2">The sequence shown here is derived from an EMBL/GenBank/DDBJ whole genome shotgun (WGS) entry which is preliminary data.</text>
</comment>
<feature type="region of interest" description="Disordered" evidence="1">
    <location>
        <begin position="1"/>
        <end position="26"/>
    </location>
</feature>
<protein>
    <submittedName>
        <fullName evidence="2">Uncharacterized protein</fullName>
    </submittedName>
</protein>
<organism evidence="2 3">
    <name type="scientific">Diaporthe vaccinii</name>
    <dbReference type="NCBI Taxonomy" id="105482"/>
    <lineage>
        <taxon>Eukaryota</taxon>
        <taxon>Fungi</taxon>
        <taxon>Dikarya</taxon>
        <taxon>Ascomycota</taxon>
        <taxon>Pezizomycotina</taxon>
        <taxon>Sordariomycetes</taxon>
        <taxon>Sordariomycetidae</taxon>
        <taxon>Diaporthales</taxon>
        <taxon>Diaporthaceae</taxon>
        <taxon>Diaporthe</taxon>
        <taxon>Diaporthe eres species complex</taxon>
    </lineage>
</organism>
<dbReference type="Proteomes" id="UP001600888">
    <property type="component" value="Unassembled WGS sequence"/>
</dbReference>
<accession>A0ABR4EHT6</accession>
<sequence length="115" mass="12494">MPKDNGAYVLGSLDPEEAEQAAKSHPRRRLKDGCACDFELAVDNQTGISRKAISIDLYQQPNADKQMTVRVGVLAERVRCATLEANPDSGWSTSHAVNKGSHFPVPQDGSLLITM</sequence>